<dbReference type="STRING" id="1229727.Ga0080559_TMP1392"/>
<sequence>MHVTKGARPLFDRVGLERLEKRKSETRTIRTGTPPQLTGVTLRSLLEAVGATGHCIDAPAKAPVIAHHDRRAAVSVRDKGTLGLMYPHDADPAVRTCHIHARSIWQFDRIDVLD</sequence>
<dbReference type="Proteomes" id="UP000186559">
    <property type="component" value="Chromosome"/>
</dbReference>
<protein>
    <submittedName>
        <fullName evidence="1">Uncharacterized protein</fullName>
    </submittedName>
</protein>
<evidence type="ECO:0000313" key="1">
    <source>
        <dbReference type="EMBL" id="APX22188.1"/>
    </source>
</evidence>
<organism evidence="1 2">
    <name type="scientific">Salipiger profundus</name>
    <dbReference type="NCBI Taxonomy" id="1229727"/>
    <lineage>
        <taxon>Bacteria</taxon>
        <taxon>Pseudomonadati</taxon>
        <taxon>Pseudomonadota</taxon>
        <taxon>Alphaproteobacteria</taxon>
        <taxon>Rhodobacterales</taxon>
        <taxon>Roseobacteraceae</taxon>
        <taxon>Salipiger</taxon>
    </lineage>
</organism>
<dbReference type="AlphaFoldDB" id="A0A1U7D256"/>
<keyword evidence="2" id="KW-1185">Reference proteome</keyword>
<proteinExistence type="predicted"/>
<name>A0A1U7D256_9RHOB</name>
<dbReference type="EMBL" id="CP014796">
    <property type="protein sequence ID" value="APX22188.1"/>
    <property type="molecule type" value="Genomic_DNA"/>
</dbReference>
<accession>A0A1U7D256</accession>
<dbReference type="KEGG" id="tpro:Ga0080559_TMP1392"/>
<evidence type="ECO:0000313" key="2">
    <source>
        <dbReference type="Proteomes" id="UP000186559"/>
    </source>
</evidence>
<gene>
    <name evidence="1" type="ORF">Ga0080559_TMP1392</name>
</gene>
<reference evidence="1 2" key="1">
    <citation type="submission" date="2016-03" db="EMBL/GenBank/DDBJ databases">
        <title>Deep-sea bacteria in the southern Pacific.</title>
        <authorList>
            <person name="Tang K."/>
        </authorList>
    </citation>
    <scope>NUCLEOTIDE SEQUENCE [LARGE SCALE GENOMIC DNA]</scope>
    <source>
        <strain evidence="1 2">JLT2016</strain>
    </source>
</reference>